<reference evidence="1 2" key="1">
    <citation type="journal article" date="2011" name="BMC Genomics">
        <title>Genome sequencing reveals diversification of virulence factor content and possible host adaptation in distinct subpopulations of Salmonella enterica.</title>
        <authorList>
            <person name="den Bakker H.C."/>
            <person name="Moreno Switt A.I."/>
            <person name="Govoni G."/>
            <person name="Cummings C.A."/>
            <person name="Ranieri M.L."/>
            <person name="Degoricija L."/>
            <person name="Hoelzer K."/>
            <person name="Rodriguez-Rivera L.D."/>
            <person name="Brown S."/>
            <person name="Bolchacova E."/>
            <person name="Furtado M.R."/>
            <person name="Wiedmann M."/>
        </authorList>
    </citation>
    <scope>NUCLEOTIDE SEQUENCE [LARGE SCALE GENOMIC DNA]</scope>
    <source>
        <strain evidence="1 2">A4-669</strain>
    </source>
</reference>
<protein>
    <submittedName>
        <fullName evidence="1">Uncharacterized protein</fullName>
    </submittedName>
</protein>
<accession>A0A6C8GH74</accession>
<organism evidence="1 2">
    <name type="scientific">Salmonella enterica subsp. enterica serovar Adelaide str. A4-669</name>
    <dbReference type="NCBI Taxonomy" id="913063"/>
    <lineage>
        <taxon>Bacteria</taxon>
        <taxon>Pseudomonadati</taxon>
        <taxon>Pseudomonadota</taxon>
        <taxon>Gammaproteobacteria</taxon>
        <taxon>Enterobacterales</taxon>
        <taxon>Enterobacteriaceae</taxon>
        <taxon>Salmonella</taxon>
    </lineage>
</organism>
<evidence type="ECO:0000313" key="2">
    <source>
        <dbReference type="Proteomes" id="UP000004906"/>
    </source>
</evidence>
<evidence type="ECO:0000313" key="1">
    <source>
        <dbReference type="EMBL" id="EHC30832.1"/>
    </source>
</evidence>
<dbReference type="AlphaFoldDB" id="A0A6C8GH74"/>
<sequence>MYVHAFLCPTTPAVIGVFYRPRPVYRLFGAKTRPVYRLFGVALKAWPEGDKSAAQRNQTYSSREQ</sequence>
<gene>
    <name evidence="1" type="ORF">LTSEADE_5021</name>
</gene>
<proteinExistence type="predicted"/>
<dbReference type="EMBL" id="AFCI01001679">
    <property type="protein sequence ID" value="EHC30832.1"/>
    <property type="molecule type" value="Genomic_DNA"/>
</dbReference>
<dbReference type="Proteomes" id="UP000004906">
    <property type="component" value="Unassembled WGS sequence"/>
</dbReference>
<name>A0A6C8GH74_SALET</name>
<comment type="caution">
    <text evidence="1">The sequence shown here is derived from an EMBL/GenBank/DDBJ whole genome shotgun (WGS) entry which is preliminary data.</text>
</comment>